<evidence type="ECO:0000256" key="1">
    <source>
        <dbReference type="ARBA" id="ARBA00009427"/>
    </source>
</evidence>
<dbReference type="InterPro" id="IPR003136">
    <property type="entry name" value="Cytidylate_kin"/>
</dbReference>
<name>A0A4D6YIX9_9GAMM</name>
<dbReference type="EMBL" id="CP032998">
    <property type="protein sequence ID" value="QCI26371.1"/>
    <property type="molecule type" value="Genomic_DNA"/>
</dbReference>
<keyword evidence="4 8" id="KW-0418">Kinase</keyword>
<dbReference type="GO" id="GO:0005737">
    <property type="term" value="C:cytoplasm"/>
    <property type="evidence" value="ECO:0007669"/>
    <property type="project" value="UniProtKB-SubCell"/>
</dbReference>
<evidence type="ECO:0000256" key="7">
    <source>
        <dbReference type="ARBA" id="ARBA00048478"/>
    </source>
</evidence>
<evidence type="ECO:0000256" key="5">
    <source>
        <dbReference type="ARBA" id="ARBA00022840"/>
    </source>
</evidence>
<organism evidence="10 11">
    <name type="scientific">Buchnera aphidicola</name>
    <name type="common">Stegophylla sp.</name>
    <dbReference type="NCBI Taxonomy" id="2315800"/>
    <lineage>
        <taxon>Bacteria</taxon>
        <taxon>Pseudomonadati</taxon>
        <taxon>Pseudomonadota</taxon>
        <taxon>Gammaproteobacteria</taxon>
        <taxon>Enterobacterales</taxon>
        <taxon>Erwiniaceae</taxon>
        <taxon>Buchnera</taxon>
    </lineage>
</organism>
<feature type="domain" description="Cytidylate kinase" evidence="9">
    <location>
        <begin position="7"/>
        <end position="220"/>
    </location>
</feature>
<dbReference type="EC" id="2.7.4.25" evidence="8"/>
<reference evidence="10 11" key="1">
    <citation type="submission" date="2018-10" db="EMBL/GenBank/DDBJ databases">
        <title>Comparative functional genomics of the obligate endosymbiont Buchnera aphidicola.</title>
        <authorList>
            <person name="Chong R.A."/>
        </authorList>
    </citation>
    <scope>NUCLEOTIDE SEQUENCE [LARGE SCALE GENOMIC DNA]</scope>
    <source>
        <strain evidence="10 11">Ssp</strain>
    </source>
</reference>
<proteinExistence type="inferred from homology"/>
<dbReference type="InterPro" id="IPR027417">
    <property type="entry name" value="P-loop_NTPase"/>
</dbReference>
<dbReference type="GO" id="GO:0005524">
    <property type="term" value="F:ATP binding"/>
    <property type="evidence" value="ECO:0007669"/>
    <property type="project" value="UniProtKB-UniRule"/>
</dbReference>
<dbReference type="Proteomes" id="UP000298636">
    <property type="component" value="Chromosome"/>
</dbReference>
<gene>
    <name evidence="8 10" type="primary">cmk</name>
    <name evidence="10" type="ORF">D9V79_00975</name>
</gene>
<dbReference type="OrthoDB" id="9807434at2"/>
<dbReference type="NCBIfam" id="TIGR00017">
    <property type="entry name" value="cmk"/>
    <property type="match status" value="1"/>
</dbReference>
<comment type="similarity">
    <text evidence="1 8">Belongs to the cytidylate kinase family. Type 1 subfamily.</text>
</comment>
<dbReference type="GO" id="GO:0036431">
    <property type="term" value="F:dCMP kinase activity"/>
    <property type="evidence" value="ECO:0007669"/>
    <property type="project" value="InterPro"/>
</dbReference>
<evidence type="ECO:0000256" key="3">
    <source>
        <dbReference type="ARBA" id="ARBA00022741"/>
    </source>
</evidence>
<keyword evidence="11" id="KW-1185">Reference proteome</keyword>
<dbReference type="Pfam" id="PF02224">
    <property type="entry name" value="Cytidylate_kin"/>
    <property type="match status" value="1"/>
</dbReference>
<comment type="subcellular location">
    <subcellularLocation>
        <location evidence="8">Cytoplasm</location>
    </subcellularLocation>
</comment>
<evidence type="ECO:0000313" key="10">
    <source>
        <dbReference type="EMBL" id="QCI26371.1"/>
    </source>
</evidence>
<keyword evidence="3 8" id="KW-0547">Nucleotide-binding</keyword>
<keyword evidence="2 8" id="KW-0808">Transferase</keyword>
<evidence type="ECO:0000256" key="2">
    <source>
        <dbReference type="ARBA" id="ARBA00022679"/>
    </source>
</evidence>
<dbReference type="Gene3D" id="3.40.50.300">
    <property type="entry name" value="P-loop containing nucleotide triphosphate hydrolases"/>
    <property type="match status" value="1"/>
</dbReference>
<sequence length="226" mass="26581">MNSIPVITIDGFSGSGKSKLCQSLSQYLNWFSLESGVLYRILACLFLEQKNPMSKEYIIPLLKKLDQYFIYKNGYICKIMNKNFSNTYMISNSVTIIASKLATYKYIRKYLVNKQRLFRQPPGLVANGRDMGTVVFSDAIIKFFLEATLTNRVHRRLQEFKKKKYNYEFKNLFQDMKARDEQDQNRKHSPLKPAKDAIILNSNNMNCIEVVHMAIQYIKQHDYFKY</sequence>
<dbReference type="AlphaFoldDB" id="A0A4D6YIX9"/>
<comment type="catalytic activity">
    <reaction evidence="7 8">
        <text>CMP + ATP = CDP + ADP</text>
        <dbReference type="Rhea" id="RHEA:11600"/>
        <dbReference type="ChEBI" id="CHEBI:30616"/>
        <dbReference type="ChEBI" id="CHEBI:58069"/>
        <dbReference type="ChEBI" id="CHEBI:60377"/>
        <dbReference type="ChEBI" id="CHEBI:456216"/>
        <dbReference type="EC" id="2.7.4.25"/>
    </reaction>
</comment>
<dbReference type="CDD" id="cd02020">
    <property type="entry name" value="CMPK"/>
    <property type="match status" value="1"/>
</dbReference>
<protein>
    <recommendedName>
        <fullName evidence="8">Cytidylate kinase</fullName>
        <shortName evidence="8">CK</shortName>
        <ecNumber evidence="8">2.7.4.25</ecNumber>
    </recommendedName>
    <alternativeName>
        <fullName evidence="8">Cytidine monophosphate kinase</fullName>
        <shortName evidence="8">CMP kinase</shortName>
    </alternativeName>
</protein>
<dbReference type="GO" id="GO:0036430">
    <property type="term" value="F:CMP kinase activity"/>
    <property type="evidence" value="ECO:0007669"/>
    <property type="project" value="RHEA"/>
</dbReference>
<evidence type="ECO:0000256" key="6">
    <source>
        <dbReference type="ARBA" id="ARBA00047615"/>
    </source>
</evidence>
<evidence type="ECO:0000256" key="8">
    <source>
        <dbReference type="HAMAP-Rule" id="MF_00238"/>
    </source>
</evidence>
<dbReference type="HAMAP" id="MF_00238">
    <property type="entry name" value="Cytidyl_kinase_type1"/>
    <property type="match status" value="1"/>
</dbReference>
<evidence type="ECO:0000313" key="11">
    <source>
        <dbReference type="Proteomes" id="UP000298636"/>
    </source>
</evidence>
<dbReference type="InterPro" id="IPR011994">
    <property type="entry name" value="Cytidylate_kinase_dom"/>
</dbReference>
<comment type="caution">
    <text evidence="8">Lacks conserved residue(s) required for the propagation of feature annotation.</text>
</comment>
<dbReference type="GO" id="GO:0006220">
    <property type="term" value="P:pyrimidine nucleotide metabolic process"/>
    <property type="evidence" value="ECO:0007669"/>
    <property type="project" value="UniProtKB-UniRule"/>
</dbReference>
<keyword evidence="8" id="KW-0963">Cytoplasm</keyword>
<accession>A0A4D6YIX9</accession>
<evidence type="ECO:0000259" key="9">
    <source>
        <dbReference type="Pfam" id="PF02224"/>
    </source>
</evidence>
<evidence type="ECO:0000256" key="4">
    <source>
        <dbReference type="ARBA" id="ARBA00022777"/>
    </source>
</evidence>
<keyword evidence="5 8" id="KW-0067">ATP-binding</keyword>
<dbReference type="RefSeq" id="WP_158351809.1">
    <property type="nucleotide sequence ID" value="NZ_CP032998.1"/>
</dbReference>
<comment type="catalytic activity">
    <reaction evidence="6 8">
        <text>dCMP + ATP = dCDP + ADP</text>
        <dbReference type="Rhea" id="RHEA:25094"/>
        <dbReference type="ChEBI" id="CHEBI:30616"/>
        <dbReference type="ChEBI" id="CHEBI:57566"/>
        <dbReference type="ChEBI" id="CHEBI:58593"/>
        <dbReference type="ChEBI" id="CHEBI:456216"/>
        <dbReference type="EC" id="2.7.4.25"/>
    </reaction>
</comment>
<dbReference type="SUPFAM" id="SSF52540">
    <property type="entry name" value="P-loop containing nucleoside triphosphate hydrolases"/>
    <property type="match status" value="1"/>
</dbReference>